<proteinExistence type="predicted"/>
<gene>
    <name evidence="2" type="ORF">ACFOKA_08910</name>
</gene>
<reference evidence="3" key="1">
    <citation type="journal article" date="2019" name="Int. J. Syst. Evol. Microbiol.">
        <title>The Global Catalogue of Microorganisms (GCM) 10K type strain sequencing project: providing services to taxonomists for standard genome sequencing and annotation.</title>
        <authorList>
            <consortium name="The Broad Institute Genomics Platform"/>
            <consortium name="The Broad Institute Genome Sequencing Center for Infectious Disease"/>
            <person name="Wu L."/>
            <person name="Ma J."/>
        </authorList>
    </citation>
    <scope>NUCLEOTIDE SEQUENCE [LARGE SCALE GENOMIC DNA]</scope>
    <source>
        <strain evidence="3">KCTC 62164</strain>
    </source>
</reference>
<dbReference type="InterPro" id="IPR007433">
    <property type="entry name" value="DUF481"/>
</dbReference>
<protein>
    <submittedName>
        <fullName evidence="2">YdiY family protein</fullName>
    </submittedName>
</protein>
<comment type="caution">
    <text evidence="2">The sequence shown here is derived from an EMBL/GenBank/DDBJ whole genome shotgun (WGS) entry which is preliminary data.</text>
</comment>
<organism evidence="2 3">
    <name type="scientific">Kordiimonas pumila</name>
    <dbReference type="NCBI Taxonomy" id="2161677"/>
    <lineage>
        <taxon>Bacteria</taxon>
        <taxon>Pseudomonadati</taxon>
        <taxon>Pseudomonadota</taxon>
        <taxon>Alphaproteobacteria</taxon>
        <taxon>Kordiimonadales</taxon>
        <taxon>Kordiimonadaceae</taxon>
        <taxon>Kordiimonas</taxon>
    </lineage>
</organism>
<evidence type="ECO:0000256" key="1">
    <source>
        <dbReference type="SAM" id="SignalP"/>
    </source>
</evidence>
<evidence type="ECO:0000313" key="2">
    <source>
        <dbReference type="EMBL" id="MFC3052025.1"/>
    </source>
</evidence>
<feature type="signal peptide" evidence="1">
    <location>
        <begin position="1"/>
        <end position="27"/>
    </location>
</feature>
<dbReference type="Proteomes" id="UP001595444">
    <property type="component" value="Unassembled WGS sequence"/>
</dbReference>
<dbReference type="Pfam" id="PF04338">
    <property type="entry name" value="DUF481"/>
    <property type="match status" value="1"/>
</dbReference>
<dbReference type="EMBL" id="JBHRSL010000007">
    <property type="protein sequence ID" value="MFC3052025.1"/>
    <property type="molecule type" value="Genomic_DNA"/>
</dbReference>
<feature type="chain" id="PRO_5047263417" evidence="1">
    <location>
        <begin position="28"/>
        <end position="336"/>
    </location>
</feature>
<evidence type="ECO:0000313" key="3">
    <source>
        <dbReference type="Proteomes" id="UP001595444"/>
    </source>
</evidence>
<dbReference type="RefSeq" id="WP_380082747.1">
    <property type="nucleotide sequence ID" value="NZ_JBHRSL010000007.1"/>
</dbReference>
<name>A0ABV7D516_9PROT</name>
<keyword evidence="3" id="KW-1185">Reference proteome</keyword>
<sequence length="336" mass="37498">MMPFSKFSRLFLSLFVSIHLLAPIAQAGDVDSTKGLLKNANAANNKAAFDTILKMALDTWPTKKERLLNAAIAVNPEWVSANNLQELDMIKKAKAEAEAASRARGIIYYLDPVLWNTKIELGAGSSTGDTDEKAVAAGMSFHRKFGTKWEHDLNLNFDYASSEGDATRQQFETQYEALWYAWDDLFMVNYTELSLDRFSGYDYQLLENIGLGYKVFETERHTLRLEAGPGVRFSKVKAIEATDTTPFMPSVMDTEYLGRLSANYKLQISESMVFQDKISTTVGEETTTFANRAEFSAKLNSHLTGKVSLDIGYDSNPPVGTSAWDTATRITLVYGF</sequence>
<keyword evidence="1" id="KW-0732">Signal</keyword>
<accession>A0ABV7D516</accession>